<evidence type="ECO:0000313" key="2">
    <source>
        <dbReference type="EMBL" id="KAF2092299.1"/>
    </source>
</evidence>
<dbReference type="EMBL" id="ML978711">
    <property type="protein sequence ID" value="KAF2092299.1"/>
    <property type="molecule type" value="Genomic_DNA"/>
</dbReference>
<reference evidence="2" key="1">
    <citation type="journal article" date="2020" name="Stud. Mycol.">
        <title>101 Dothideomycetes genomes: a test case for predicting lifestyles and emergence of pathogens.</title>
        <authorList>
            <person name="Haridas S."/>
            <person name="Albert R."/>
            <person name="Binder M."/>
            <person name="Bloem J."/>
            <person name="Labutti K."/>
            <person name="Salamov A."/>
            <person name="Andreopoulos B."/>
            <person name="Baker S."/>
            <person name="Barry K."/>
            <person name="Bills G."/>
            <person name="Bluhm B."/>
            <person name="Cannon C."/>
            <person name="Castanera R."/>
            <person name="Culley D."/>
            <person name="Daum C."/>
            <person name="Ezra D."/>
            <person name="Gonzalez J."/>
            <person name="Henrissat B."/>
            <person name="Kuo A."/>
            <person name="Liang C."/>
            <person name="Lipzen A."/>
            <person name="Lutzoni F."/>
            <person name="Magnuson J."/>
            <person name="Mondo S."/>
            <person name="Nolan M."/>
            <person name="Ohm R."/>
            <person name="Pangilinan J."/>
            <person name="Park H.-J."/>
            <person name="Ramirez L."/>
            <person name="Alfaro M."/>
            <person name="Sun H."/>
            <person name="Tritt A."/>
            <person name="Yoshinaga Y."/>
            <person name="Zwiers L.-H."/>
            <person name="Turgeon B."/>
            <person name="Goodwin S."/>
            <person name="Spatafora J."/>
            <person name="Crous P."/>
            <person name="Grigoriev I."/>
        </authorList>
    </citation>
    <scope>NUCLEOTIDE SEQUENCE</scope>
    <source>
        <strain evidence="2">CBS 121410</strain>
    </source>
</reference>
<dbReference type="InterPro" id="IPR010730">
    <property type="entry name" value="HET"/>
</dbReference>
<accession>A0A9P4I4G7</accession>
<evidence type="ECO:0000259" key="1">
    <source>
        <dbReference type="Pfam" id="PF06985"/>
    </source>
</evidence>
<dbReference type="Proteomes" id="UP000799776">
    <property type="component" value="Unassembled WGS sequence"/>
</dbReference>
<keyword evidence="3" id="KW-1185">Reference proteome</keyword>
<dbReference type="AlphaFoldDB" id="A0A9P4I4G7"/>
<comment type="caution">
    <text evidence="2">The sequence shown here is derived from an EMBL/GenBank/DDBJ whole genome shotgun (WGS) entry which is preliminary data.</text>
</comment>
<dbReference type="PANTHER" id="PTHR33112:SF16">
    <property type="entry name" value="HETEROKARYON INCOMPATIBILITY DOMAIN-CONTAINING PROTEIN"/>
    <property type="match status" value="1"/>
</dbReference>
<organism evidence="2 3">
    <name type="scientific">Saccharata proteae CBS 121410</name>
    <dbReference type="NCBI Taxonomy" id="1314787"/>
    <lineage>
        <taxon>Eukaryota</taxon>
        <taxon>Fungi</taxon>
        <taxon>Dikarya</taxon>
        <taxon>Ascomycota</taxon>
        <taxon>Pezizomycotina</taxon>
        <taxon>Dothideomycetes</taxon>
        <taxon>Dothideomycetes incertae sedis</taxon>
        <taxon>Botryosphaeriales</taxon>
        <taxon>Saccharataceae</taxon>
        <taxon>Saccharata</taxon>
    </lineage>
</organism>
<sequence length="319" mass="36335">MPYHAQHVGLPKLPTRVIDVEASDSPNVRLCEPNCLRERYIALSYCWGHSQPLVATLETLESLRAGIAMDILPQTFQDAIKVTRSLGVRYLWIDALCIIQDDPMDWKRESAQMASIYSDAYLTVAASRSSDSQEGFLQPRETPASSSPINIPVDEGPFAFFLYPAFSGDYNNPDPNQPLRKRAWALQERLLSPRYLSFETKQIFLVCSEILAVDDNLNNHSPESREIFFRGLAAVPQPPAHHMKILHPSKIELQQRETRSKKFERWSEIVEEYSRCQLTFRQDKLQALAGVAQEISVTTGCQYYAGLWKEDLLTGLLWS</sequence>
<name>A0A9P4I4G7_9PEZI</name>
<evidence type="ECO:0000313" key="3">
    <source>
        <dbReference type="Proteomes" id="UP000799776"/>
    </source>
</evidence>
<proteinExistence type="predicted"/>
<feature type="domain" description="Heterokaryon incompatibility" evidence="1">
    <location>
        <begin position="40"/>
        <end position="188"/>
    </location>
</feature>
<protein>
    <submittedName>
        <fullName evidence="2">HET-domain-containing protein</fullName>
    </submittedName>
</protein>
<dbReference type="OrthoDB" id="3486565at2759"/>
<gene>
    <name evidence="2" type="ORF">K490DRAFT_31588</name>
</gene>
<dbReference type="PANTHER" id="PTHR33112">
    <property type="entry name" value="DOMAIN PROTEIN, PUTATIVE-RELATED"/>
    <property type="match status" value="1"/>
</dbReference>
<feature type="non-terminal residue" evidence="2">
    <location>
        <position position="319"/>
    </location>
</feature>
<dbReference type="Pfam" id="PF06985">
    <property type="entry name" value="HET"/>
    <property type="match status" value="1"/>
</dbReference>